<dbReference type="PRINTS" id="PR01573">
    <property type="entry name" value="SUPERTUBBY"/>
</dbReference>
<dbReference type="Pfam" id="PF01167">
    <property type="entry name" value="Tub"/>
    <property type="match status" value="1"/>
</dbReference>
<proteinExistence type="inferred from homology"/>
<evidence type="ECO:0000313" key="4">
    <source>
        <dbReference type="EMBL" id="RHN76617.1"/>
    </source>
</evidence>
<dbReference type="HOGENOM" id="CLU_054123_2_0_1"/>
<evidence type="ECO:0000313" key="7">
    <source>
        <dbReference type="Proteomes" id="UP000265566"/>
    </source>
</evidence>
<dbReference type="KEGG" id="mtr:25488001"/>
<dbReference type="eggNOG" id="KOG2502">
    <property type="taxonomic scope" value="Eukaryota"/>
</dbReference>
<dbReference type="SUPFAM" id="SSF54518">
    <property type="entry name" value="Tubby C-terminal domain-like"/>
    <property type="match status" value="1"/>
</dbReference>
<evidence type="ECO:0000313" key="5">
    <source>
        <dbReference type="EnsemblPlants" id="KEH39666"/>
    </source>
</evidence>
<keyword evidence="6" id="KW-1185">Reference proteome</keyword>
<dbReference type="Gramene" id="rna12968">
    <property type="protein sequence ID" value="RHN76617.1"/>
    <property type="gene ID" value="gene12968"/>
</dbReference>
<dbReference type="PaxDb" id="3880-AES84432"/>
<dbReference type="EnsemblPlants" id="KEH39666">
    <property type="protein sequence ID" value="KEH39666"/>
    <property type="gene ID" value="MTR_2g105390"/>
</dbReference>
<evidence type="ECO:0000313" key="6">
    <source>
        <dbReference type="Proteomes" id="UP000002051"/>
    </source>
</evidence>
<dbReference type="Proteomes" id="UP000002051">
    <property type="component" value="Chromosome 2"/>
</dbReference>
<dbReference type="Proteomes" id="UP000265566">
    <property type="component" value="Chromosome 2"/>
</dbReference>
<comment type="similarity">
    <text evidence="1">Belongs to the TUB family.</text>
</comment>
<reference evidence="4" key="5">
    <citation type="journal article" date="2018" name="Nat. Plants">
        <title>Whole-genome landscape of Medicago truncatula symbiotic genes.</title>
        <authorList>
            <person name="Pecrix Y."/>
            <person name="Gamas P."/>
            <person name="Carrere S."/>
        </authorList>
    </citation>
    <scope>NUCLEOTIDE SEQUENCE</scope>
    <source>
        <tissue evidence="4">Leaves</tissue>
    </source>
</reference>
<evidence type="ECO:0000313" key="3">
    <source>
        <dbReference type="EMBL" id="KEH39666.1"/>
    </source>
</evidence>
<feature type="domain" description="Tubby C-terminal" evidence="2">
    <location>
        <begin position="110"/>
        <end position="354"/>
    </location>
</feature>
<name>G7ZYZ4_MEDTR</name>
<dbReference type="Gene3D" id="3.20.90.10">
    <property type="entry name" value="Tubby Protein, Chain A"/>
    <property type="match status" value="1"/>
</dbReference>
<dbReference type="STRING" id="3880.G7ZYZ4"/>
<dbReference type="EMBL" id="CM001218">
    <property type="protein sequence ID" value="KEH39666.1"/>
    <property type="molecule type" value="Genomic_DNA"/>
</dbReference>
<evidence type="ECO:0000259" key="2">
    <source>
        <dbReference type="Pfam" id="PF01167"/>
    </source>
</evidence>
<dbReference type="EMBL" id="PSQE01000002">
    <property type="protein sequence ID" value="RHN76617.1"/>
    <property type="molecule type" value="Genomic_DNA"/>
</dbReference>
<dbReference type="OMA" id="LMGSKYQ"/>
<dbReference type="AlphaFoldDB" id="G7ZYZ4"/>
<sequence>MKKNQNQTLGRMFSNPLSEIDTNVELRHTRSCSNTCLYVADNKNKNKNKENAANVVSLPKSNSLQLCMQINSDSSHFSSSLKIWDHSDSEAAPASSWSTLPNKSLICRTLPIDIGRCTCVIVKEPTPQGLSRSAANFFSLYTYEGHGRQNRKLAVAHHKRRSGRSHFTVAQNLKGLLSNSHDDDTFLGTVTSNLTGSKYHIWDQGYHRHKPRSKPPLAVVEYVPTIATCTGTHRTIKAYIPNHQSMSFKNTNQVQHIKGLPMNWEGKMDKVHQLFSRDPLYNKSTKQFELDYRDKGRPGLGIQRSVKNFQLTLEENGKQTILQLGRVGKSNFVMDYRYPLTGYQAFCICLASIDAKLCCIV</sequence>
<protein>
    <submittedName>
        <fullName evidence="4">Putative transcription factor TUBBY family</fullName>
    </submittedName>
    <submittedName>
        <fullName evidence="3">Tubby-like protein</fullName>
    </submittedName>
</protein>
<dbReference type="InterPro" id="IPR000007">
    <property type="entry name" value="Tubby_C"/>
</dbReference>
<gene>
    <name evidence="5" type="primary">25488001</name>
    <name evidence="3" type="ordered locus">MTR_2g105390</name>
    <name evidence="4" type="ORF">MtrunA17_Chr2g0334041</name>
</gene>
<dbReference type="PANTHER" id="PTHR16517:SF131">
    <property type="entry name" value="TUBBY-LIKE PROTEIN 8"/>
    <property type="match status" value="1"/>
</dbReference>
<dbReference type="OrthoDB" id="8775810at2759"/>
<reference evidence="7" key="4">
    <citation type="journal article" date="2018" name="Nat. Plants">
        <title>Whole-genome landscape of Medicago truncatula symbiotic genes.</title>
        <authorList>
            <person name="Pecrix Y."/>
            <person name="Staton S.E."/>
            <person name="Sallet E."/>
            <person name="Lelandais-Briere C."/>
            <person name="Moreau S."/>
            <person name="Carrere S."/>
            <person name="Blein T."/>
            <person name="Jardinaud M.F."/>
            <person name="Latrasse D."/>
            <person name="Zouine M."/>
            <person name="Zahm M."/>
            <person name="Kreplak J."/>
            <person name="Mayjonade B."/>
            <person name="Satge C."/>
            <person name="Perez M."/>
            <person name="Cauet S."/>
            <person name="Marande W."/>
            <person name="Chantry-Darmon C."/>
            <person name="Lopez-Roques C."/>
            <person name="Bouchez O."/>
            <person name="Berard A."/>
            <person name="Debelle F."/>
            <person name="Munos S."/>
            <person name="Bendahmane A."/>
            <person name="Berges H."/>
            <person name="Niebel A."/>
            <person name="Buitink J."/>
            <person name="Frugier F."/>
            <person name="Benhamed M."/>
            <person name="Crespi M."/>
            <person name="Gouzy J."/>
            <person name="Gamas P."/>
        </authorList>
    </citation>
    <scope>NUCLEOTIDE SEQUENCE [LARGE SCALE GENOMIC DNA]</scope>
    <source>
        <strain evidence="7">cv. Jemalong A17</strain>
    </source>
</reference>
<organism evidence="3 6">
    <name type="scientific">Medicago truncatula</name>
    <name type="common">Barrel medic</name>
    <name type="synonym">Medicago tribuloides</name>
    <dbReference type="NCBI Taxonomy" id="3880"/>
    <lineage>
        <taxon>Eukaryota</taxon>
        <taxon>Viridiplantae</taxon>
        <taxon>Streptophyta</taxon>
        <taxon>Embryophyta</taxon>
        <taxon>Tracheophyta</taxon>
        <taxon>Spermatophyta</taxon>
        <taxon>Magnoliopsida</taxon>
        <taxon>eudicotyledons</taxon>
        <taxon>Gunneridae</taxon>
        <taxon>Pentapetalae</taxon>
        <taxon>rosids</taxon>
        <taxon>fabids</taxon>
        <taxon>Fabales</taxon>
        <taxon>Fabaceae</taxon>
        <taxon>Papilionoideae</taxon>
        <taxon>50 kb inversion clade</taxon>
        <taxon>NPAAA clade</taxon>
        <taxon>Hologalegina</taxon>
        <taxon>IRL clade</taxon>
        <taxon>Trifolieae</taxon>
        <taxon>Medicago</taxon>
    </lineage>
</organism>
<dbReference type="InterPro" id="IPR025659">
    <property type="entry name" value="Tubby-like_C"/>
</dbReference>
<accession>G7ZYZ4</accession>
<reference evidence="3 6" key="1">
    <citation type="journal article" date="2011" name="Nature">
        <title>The Medicago genome provides insight into the evolution of rhizobial symbioses.</title>
        <authorList>
            <person name="Young N.D."/>
            <person name="Debelle F."/>
            <person name="Oldroyd G.E."/>
            <person name="Geurts R."/>
            <person name="Cannon S.B."/>
            <person name="Udvardi M.K."/>
            <person name="Benedito V.A."/>
            <person name="Mayer K.F."/>
            <person name="Gouzy J."/>
            <person name="Schoof H."/>
            <person name="Van de Peer Y."/>
            <person name="Proost S."/>
            <person name="Cook D.R."/>
            <person name="Meyers B.C."/>
            <person name="Spannagl M."/>
            <person name="Cheung F."/>
            <person name="De Mita S."/>
            <person name="Krishnakumar V."/>
            <person name="Gundlach H."/>
            <person name="Zhou S."/>
            <person name="Mudge J."/>
            <person name="Bharti A.K."/>
            <person name="Murray J.D."/>
            <person name="Naoumkina M.A."/>
            <person name="Rosen B."/>
            <person name="Silverstein K.A."/>
            <person name="Tang H."/>
            <person name="Rombauts S."/>
            <person name="Zhao P.X."/>
            <person name="Zhou P."/>
            <person name="Barbe V."/>
            <person name="Bardou P."/>
            <person name="Bechner M."/>
            <person name="Bellec A."/>
            <person name="Berger A."/>
            <person name="Berges H."/>
            <person name="Bidwell S."/>
            <person name="Bisseling T."/>
            <person name="Choisne N."/>
            <person name="Couloux A."/>
            <person name="Denny R."/>
            <person name="Deshpande S."/>
            <person name="Dai X."/>
            <person name="Doyle J.J."/>
            <person name="Dudez A.M."/>
            <person name="Farmer A.D."/>
            <person name="Fouteau S."/>
            <person name="Franken C."/>
            <person name="Gibelin C."/>
            <person name="Gish J."/>
            <person name="Goldstein S."/>
            <person name="Gonzalez A.J."/>
            <person name="Green P.J."/>
            <person name="Hallab A."/>
            <person name="Hartog M."/>
            <person name="Hua A."/>
            <person name="Humphray S.J."/>
            <person name="Jeong D.H."/>
            <person name="Jing Y."/>
            <person name="Jocker A."/>
            <person name="Kenton S.M."/>
            <person name="Kim D.J."/>
            <person name="Klee K."/>
            <person name="Lai H."/>
            <person name="Lang C."/>
            <person name="Lin S."/>
            <person name="Macmil S.L."/>
            <person name="Magdelenat G."/>
            <person name="Matthews L."/>
            <person name="McCorrison J."/>
            <person name="Monaghan E.L."/>
            <person name="Mun J.H."/>
            <person name="Najar F.Z."/>
            <person name="Nicholson C."/>
            <person name="Noirot C."/>
            <person name="O'Bleness M."/>
            <person name="Paule C.R."/>
            <person name="Poulain J."/>
            <person name="Prion F."/>
            <person name="Qin B."/>
            <person name="Qu C."/>
            <person name="Retzel E.F."/>
            <person name="Riddle C."/>
            <person name="Sallet E."/>
            <person name="Samain S."/>
            <person name="Samson N."/>
            <person name="Sanders I."/>
            <person name="Saurat O."/>
            <person name="Scarpelli C."/>
            <person name="Schiex T."/>
            <person name="Segurens B."/>
            <person name="Severin A.J."/>
            <person name="Sherrier D.J."/>
            <person name="Shi R."/>
            <person name="Sims S."/>
            <person name="Singer S.R."/>
            <person name="Sinharoy S."/>
            <person name="Sterck L."/>
            <person name="Viollet A."/>
            <person name="Wang B.B."/>
            <person name="Wang K."/>
            <person name="Wang M."/>
            <person name="Wang X."/>
            <person name="Warfsmann J."/>
            <person name="Weissenbach J."/>
            <person name="White D.D."/>
            <person name="White J.D."/>
            <person name="Wiley G.B."/>
            <person name="Wincker P."/>
            <person name="Xing Y."/>
            <person name="Yang L."/>
            <person name="Yao Z."/>
            <person name="Ying F."/>
            <person name="Zhai J."/>
            <person name="Zhou L."/>
            <person name="Zuber A."/>
            <person name="Denarie J."/>
            <person name="Dixon R.A."/>
            <person name="May G.D."/>
            <person name="Schwartz D.C."/>
            <person name="Rogers J."/>
            <person name="Quetier F."/>
            <person name="Town C.D."/>
            <person name="Roe B.A."/>
        </authorList>
    </citation>
    <scope>NUCLEOTIDE SEQUENCE [LARGE SCALE GENOMIC DNA]</scope>
    <source>
        <strain evidence="3">A17</strain>
        <strain evidence="5 6">cv. Jemalong A17</strain>
    </source>
</reference>
<dbReference type="PANTHER" id="PTHR16517">
    <property type="entry name" value="TUBBY-RELATED"/>
    <property type="match status" value="1"/>
</dbReference>
<evidence type="ECO:0000256" key="1">
    <source>
        <dbReference type="ARBA" id="ARBA00007129"/>
    </source>
</evidence>
<reference evidence="5" key="3">
    <citation type="submission" date="2015-04" db="UniProtKB">
        <authorList>
            <consortium name="EnsemblPlants"/>
        </authorList>
    </citation>
    <scope>IDENTIFICATION</scope>
    <source>
        <strain evidence="5">cv. Jemalong A17</strain>
    </source>
</reference>
<reference evidence="3 6" key="2">
    <citation type="journal article" date="2014" name="BMC Genomics">
        <title>An improved genome release (version Mt4.0) for the model legume Medicago truncatula.</title>
        <authorList>
            <person name="Tang H."/>
            <person name="Krishnakumar V."/>
            <person name="Bidwell S."/>
            <person name="Rosen B."/>
            <person name="Chan A."/>
            <person name="Zhou S."/>
            <person name="Gentzbittel L."/>
            <person name="Childs K.L."/>
            <person name="Yandell M."/>
            <person name="Gundlach H."/>
            <person name="Mayer K.F."/>
            <person name="Schwartz D.C."/>
            <person name="Town C.D."/>
        </authorList>
    </citation>
    <scope>GENOME REANNOTATION</scope>
    <source>
        <strain evidence="3">A17</strain>
        <strain evidence="5 6">cv. Jemalong A17</strain>
    </source>
</reference>